<dbReference type="EMBL" id="JAHWQX010000004">
    <property type="protein sequence ID" value="MBW3098626.1"/>
    <property type="molecule type" value="Genomic_DNA"/>
</dbReference>
<keyword evidence="3" id="KW-1185">Reference proteome</keyword>
<dbReference type="InterPro" id="IPR002035">
    <property type="entry name" value="VWF_A"/>
</dbReference>
<dbReference type="InterPro" id="IPR028087">
    <property type="entry name" value="Tad_N"/>
</dbReference>
<dbReference type="PROSITE" id="PS50234">
    <property type="entry name" value="VWFA"/>
    <property type="match status" value="1"/>
</dbReference>
<sequence length="349" mass="37251">MFAAVLVPVCFAAGSVLLDFSNVMTVKARTQNAADAAALAVAARLSVGDLINSSKAEKEAEAYFNGEISNELAQYSSFAATPVATVGKVTRDGQDVWEVNVKVEGSIGVTPLASIFDAATMDFVVNADTESALPVQHAFSMALVLDVSGSMDWYGQYSWSPSNGQPKKIEALKTAVSNLMSQIDTADPDAKYSRTGAITYNSGVVDYRLMSWGTKQVTKFAEKLTASGGTSSTQSFYLAYAAVNALIEDSTHINKNGLTPEKIMVFMTDGDNNNAVDDVYTLAYCTAAKAAGITIYTVAFMAPDKGQSLLSSCATDSEHYFEAETADDLIDAFERIGQHSEQILARLTK</sequence>
<proteinExistence type="predicted"/>
<dbReference type="Pfam" id="PF00092">
    <property type="entry name" value="VWA"/>
    <property type="match status" value="1"/>
</dbReference>
<protein>
    <submittedName>
        <fullName evidence="2">VWA domain-containing protein</fullName>
    </submittedName>
</protein>
<gene>
    <name evidence="2" type="ORF">KY465_15180</name>
</gene>
<dbReference type="Pfam" id="PF13400">
    <property type="entry name" value="Tad"/>
    <property type="match status" value="1"/>
</dbReference>
<feature type="domain" description="VWFA" evidence="1">
    <location>
        <begin position="140"/>
        <end position="336"/>
    </location>
</feature>
<dbReference type="CDD" id="cd00198">
    <property type="entry name" value="vWFA"/>
    <property type="match status" value="1"/>
</dbReference>
<evidence type="ECO:0000313" key="2">
    <source>
        <dbReference type="EMBL" id="MBW3098626.1"/>
    </source>
</evidence>
<accession>A0ABS6WRN7</accession>
<organism evidence="2 3">
    <name type="scientific">Pseudohoeflea coraliihabitans</name>
    <dbReference type="NCBI Taxonomy" id="2860393"/>
    <lineage>
        <taxon>Bacteria</taxon>
        <taxon>Pseudomonadati</taxon>
        <taxon>Pseudomonadota</taxon>
        <taxon>Alphaproteobacteria</taxon>
        <taxon>Hyphomicrobiales</taxon>
        <taxon>Rhizobiaceae</taxon>
        <taxon>Pseudohoeflea</taxon>
    </lineage>
</organism>
<reference evidence="2" key="1">
    <citation type="submission" date="2021-07" db="EMBL/GenBank/DDBJ databases">
        <title>Pseudohoeflea marina sp. nov. a polyhydroxyalcanoate-producing bacterium.</title>
        <authorList>
            <person name="Zheng W."/>
            <person name="Yu S."/>
            <person name="Huang Y."/>
        </authorList>
    </citation>
    <scope>NUCLEOTIDE SEQUENCE</scope>
    <source>
        <strain evidence="2">DP4N28-3</strain>
    </source>
</reference>
<dbReference type="SMART" id="SM00327">
    <property type="entry name" value="VWA"/>
    <property type="match status" value="1"/>
</dbReference>
<evidence type="ECO:0000259" key="1">
    <source>
        <dbReference type="PROSITE" id="PS50234"/>
    </source>
</evidence>
<comment type="caution">
    <text evidence="2">The sequence shown here is derived from an EMBL/GenBank/DDBJ whole genome shotgun (WGS) entry which is preliminary data.</text>
</comment>
<name>A0ABS6WRN7_9HYPH</name>
<dbReference type="RefSeq" id="WP_219202937.1">
    <property type="nucleotide sequence ID" value="NZ_JAHWQX010000004.1"/>
</dbReference>
<evidence type="ECO:0000313" key="3">
    <source>
        <dbReference type="Proteomes" id="UP001430804"/>
    </source>
</evidence>
<dbReference type="Proteomes" id="UP001430804">
    <property type="component" value="Unassembled WGS sequence"/>
</dbReference>